<dbReference type="Gene3D" id="3.40.50.1000">
    <property type="entry name" value="HAD superfamily/HAD-like"/>
    <property type="match status" value="1"/>
</dbReference>
<dbReference type="SUPFAM" id="SSF56784">
    <property type="entry name" value="HAD-like"/>
    <property type="match status" value="1"/>
</dbReference>
<gene>
    <name evidence="1" type="ORF">LQV63_17855</name>
</gene>
<keyword evidence="2" id="KW-1185">Reference proteome</keyword>
<evidence type="ECO:0000313" key="1">
    <source>
        <dbReference type="EMBL" id="MCE5171170.1"/>
    </source>
</evidence>
<reference evidence="1 2" key="1">
    <citation type="submission" date="2021-11" db="EMBL/GenBank/DDBJ databases">
        <title>Draft genome sequence of Paenibacillus profundus YoMME, a new Gram-positive bacteria with exoelectrogenic properties.</title>
        <authorList>
            <person name="Hubenova Y."/>
            <person name="Hubenova E."/>
            <person name="Manasiev Y."/>
            <person name="Peykov S."/>
            <person name="Mitov M."/>
        </authorList>
    </citation>
    <scope>NUCLEOTIDE SEQUENCE [LARGE SCALE GENOMIC DNA]</scope>
    <source>
        <strain evidence="1 2">YoMME</strain>
    </source>
</reference>
<protein>
    <submittedName>
        <fullName evidence="1">HAD-IIB family hydrolase</fullName>
    </submittedName>
</protein>
<dbReference type="Pfam" id="PF08282">
    <property type="entry name" value="Hydrolase_3"/>
    <property type="match status" value="1"/>
</dbReference>
<dbReference type="Proteomes" id="UP001199916">
    <property type="component" value="Unassembled WGS sequence"/>
</dbReference>
<accession>A0ABS8YGR8</accession>
<comment type="caution">
    <text evidence="1">The sequence shown here is derived from an EMBL/GenBank/DDBJ whole genome shotgun (WGS) entry which is preliminary data.</text>
</comment>
<keyword evidence="1" id="KW-0378">Hydrolase</keyword>
<dbReference type="PANTHER" id="PTHR10000:SF53">
    <property type="entry name" value="5-AMINO-6-(5-PHOSPHO-D-RIBITYLAMINO)URACIL PHOSPHATASE YBJI-RELATED"/>
    <property type="match status" value="1"/>
</dbReference>
<dbReference type="Gene3D" id="3.30.1240.10">
    <property type="match status" value="1"/>
</dbReference>
<dbReference type="GO" id="GO:0016787">
    <property type="term" value="F:hydrolase activity"/>
    <property type="evidence" value="ECO:0007669"/>
    <property type="project" value="UniProtKB-KW"/>
</dbReference>
<dbReference type="RefSeq" id="WP_233697715.1">
    <property type="nucleotide sequence ID" value="NZ_JAJNBZ010000015.1"/>
</dbReference>
<dbReference type="PANTHER" id="PTHR10000">
    <property type="entry name" value="PHOSPHOSERINE PHOSPHATASE"/>
    <property type="match status" value="1"/>
</dbReference>
<proteinExistence type="predicted"/>
<evidence type="ECO:0000313" key="2">
    <source>
        <dbReference type="Proteomes" id="UP001199916"/>
    </source>
</evidence>
<dbReference type="InterPro" id="IPR006379">
    <property type="entry name" value="HAD-SF_hydro_IIB"/>
</dbReference>
<dbReference type="EMBL" id="JAJNBZ010000015">
    <property type="protein sequence ID" value="MCE5171170.1"/>
    <property type="molecule type" value="Genomic_DNA"/>
</dbReference>
<dbReference type="InterPro" id="IPR036412">
    <property type="entry name" value="HAD-like_sf"/>
</dbReference>
<sequence>MHFIFDIDGTISFKGQPVSETILDCLQELQSSRHVIGFASARPCRDMLPVLDSRFHQNLLIGANGAMTHFGGEPVAVNPIPEALAREIIGILDSYHASYLIDDEWNYAYNCGEDHPFLMNVDALQLARRVELTDLKHVVKLLVLSCDHFEELAKTMEGLNVTIHYHSSEGILDITNQGVNKMAAIRSYGIAPRQFTCFGNDMNDIPMFQEAGTAVAIGSFAGLTPFATHRLETVDQDIEHRIVDMLKDLASKSEEVLLSR</sequence>
<organism evidence="1 2">
    <name type="scientific">Paenibacillus profundus</name>
    <dbReference type="NCBI Taxonomy" id="1173085"/>
    <lineage>
        <taxon>Bacteria</taxon>
        <taxon>Bacillati</taxon>
        <taxon>Bacillota</taxon>
        <taxon>Bacilli</taxon>
        <taxon>Bacillales</taxon>
        <taxon>Paenibacillaceae</taxon>
        <taxon>Paenibacillus</taxon>
    </lineage>
</organism>
<dbReference type="NCBIfam" id="TIGR01484">
    <property type="entry name" value="HAD-SF-IIB"/>
    <property type="match status" value="1"/>
</dbReference>
<name>A0ABS8YGR8_9BACL</name>
<dbReference type="InterPro" id="IPR023214">
    <property type="entry name" value="HAD_sf"/>
</dbReference>